<gene>
    <name evidence="5" type="ORF">KJB30_02350</name>
</gene>
<sequence>MDKENMEPCGTNGGTTLTRRKFLKGVGIGGGALLRFGQFGVHSAAWALAGDLALKMVRVDYNKCTGCRTCETVCSSRNRPVMLKGQE</sequence>
<evidence type="ECO:0000256" key="1">
    <source>
        <dbReference type="ARBA" id="ARBA00004196"/>
    </source>
</evidence>
<dbReference type="EMBL" id="JAHDYS010000002">
    <property type="protein sequence ID" value="MBT1070617.1"/>
    <property type="molecule type" value="Genomic_DNA"/>
</dbReference>
<feature type="domain" description="4Fe-4S ferredoxin-type" evidence="4">
    <location>
        <begin position="55"/>
        <end position="85"/>
    </location>
</feature>
<dbReference type="InterPro" id="IPR017896">
    <property type="entry name" value="4Fe4S_Fe-S-bd"/>
</dbReference>
<protein>
    <submittedName>
        <fullName evidence="5">Twin-arginine translocation signal domain-containing protein</fullName>
    </submittedName>
</protein>
<evidence type="ECO:0000313" key="5">
    <source>
        <dbReference type="EMBL" id="MBT1070617.1"/>
    </source>
</evidence>
<dbReference type="RefSeq" id="WP_214296335.1">
    <property type="nucleotide sequence ID" value="NZ_JAHDYS010000002.1"/>
</dbReference>
<evidence type="ECO:0000256" key="3">
    <source>
        <dbReference type="ARBA" id="ARBA00023014"/>
    </source>
</evidence>
<dbReference type="Proteomes" id="UP000784128">
    <property type="component" value="Unassembled WGS sequence"/>
</dbReference>
<evidence type="ECO:0000259" key="4">
    <source>
        <dbReference type="PROSITE" id="PS51379"/>
    </source>
</evidence>
<proteinExistence type="predicted"/>
<keyword evidence="6" id="KW-1185">Reference proteome</keyword>
<dbReference type="InterPro" id="IPR006311">
    <property type="entry name" value="TAT_signal"/>
</dbReference>
<evidence type="ECO:0000313" key="6">
    <source>
        <dbReference type="Proteomes" id="UP000784128"/>
    </source>
</evidence>
<keyword evidence="3" id="KW-0411">Iron-sulfur</keyword>
<accession>A0ABS5U4N9</accession>
<dbReference type="Pfam" id="PF12837">
    <property type="entry name" value="Fer4_6"/>
    <property type="match status" value="1"/>
</dbReference>
<organism evidence="5 6">
    <name type="scientific">Pelotalea chapellei</name>
    <dbReference type="NCBI Taxonomy" id="44671"/>
    <lineage>
        <taxon>Bacteria</taxon>
        <taxon>Pseudomonadati</taxon>
        <taxon>Thermodesulfobacteriota</taxon>
        <taxon>Desulfuromonadia</taxon>
        <taxon>Geobacterales</taxon>
        <taxon>Geobacteraceae</taxon>
        <taxon>Pelotalea</taxon>
    </lineage>
</organism>
<reference evidence="5 6" key="1">
    <citation type="submission" date="2021-05" db="EMBL/GenBank/DDBJ databases">
        <title>The draft genome of Geobacter chapellei DSM 13688.</title>
        <authorList>
            <person name="Xu Z."/>
            <person name="Masuda Y."/>
            <person name="Itoh H."/>
            <person name="Senoo K."/>
        </authorList>
    </citation>
    <scope>NUCLEOTIDE SEQUENCE [LARGE SCALE GENOMIC DNA]</scope>
    <source>
        <strain evidence="5 6">DSM 13688</strain>
    </source>
</reference>
<keyword evidence="3" id="KW-0479">Metal-binding</keyword>
<dbReference type="InterPro" id="IPR019546">
    <property type="entry name" value="TAT_signal_bac_arc"/>
</dbReference>
<dbReference type="PROSITE" id="PS51318">
    <property type="entry name" value="TAT"/>
    <property type="match status" value="1"/>
</dbReference>
<keyword evidence="3" id="KW-0408">Iron</keyword>
<comment type="subunit">
    <text evidence="2">Heterodimer of a large and a small subunit.</text>
</comment>
<name>A0ABS5U4N9_9BACT</name>
<evidence type="ECO:0000256" key="2">
    <source>
        <dbReference type="ARBA" id="ARBA00011771"/>
    </source>
</evidence>
<comment type="caution">
    <text evidence="5">The sequence shown here is derived from an EMBL/GenBank/DDBJ whole genome shotgun (WGS) entry which is preliminary data.</text>
</comment>
<dbReference type="Gene3D" id="3.30.70.20">
    <property type="match status" value="1"/>
</dbReference>
<dbReference type="PROSITE" id="PS51379">
    <property type="entry name" value="4FE4S_FER_2"/>
    <property type="match status" value="1"/>
</dbReference>
<dbReference type="NCBIfam" id="TIGR01409">
    <property type="entry name" value="TAT_signal_seq"/>
    <property type="match status" value="1"/>
</dbReference>
<dbReference type="SUPFAM" id="SSF54862">
    <property type="entry name" value="4Fe-4S ferredoxins"/>
    <property type="match status" value="1"/>
</dbReference>
<comment type="subcellular location">
    <subcellularLocation>
        <location evidence="1">Cell envelope</location>
    </subcellularLocation>
</comment>